<dbReference type="EMBL" id="QJNU01000117">
    <property type="protein sequence ID" value="RYP06770.1"/>
    <property type="molecule type" value="Genomic_DNA"/>
</dbReference>
<keyword evidence="1" id="KW-0812">Transmembrane</keyword>
<dbReference type="Proteomes" id="UP000293360">
    <property type="component" value="Unassembled WGS sequence"/>
</dbReference>
<comment type="caution">
    <text evidence="2">The sequence shown here is derived from an EMBL/GenBank/DDBJ whole genome shotgun (WGS) entry which is preliminary data.</text>
</comment>
<gene>
    <name evidence="2" type="ORF">DL764_002967</name>
</gene>
<accession>A0A4Q4TMI0</accession>
<organism evidence="2 3">
    <name type="scientific">Monosporascus ibericus</name>
    <dbReference type="NCBI Taxonomy" id="155417"/>
    <lineage>
        <taxon>Eukaryota</taxon>
        <taxon>Fungi</taxon>
        <taxon>Dikarya</taxon>
        <taxon>Ascomycota</taxon>
        <taxon>Pezizomycotina</taxon>
        <taxon>Sordariomycetes</taxon>
        <taxon>Xylariomycetidae</taxon>
        <taxon>Xylariales</taxon>
        <taxon>Xylariales incertae sedis</taxon>
        <taxon>Monosporascus</taxon>
    </lineage>
</organism>
<evidence type="ECO:0000313" key="2">
    <source>
        <dbReference type="EMBL" id="RYP06770.1"/>
    </source>
</evidence>
<evidence type="ECO:0000256" key="1">
    <source>
        <dbReference type="SAM" id="Phobius"/>
    </source>
</evidence>
<name>A0A4Q4TMI0_9PEZI</name>
<keyword evidence="1" id="KW-1133">Transmembrane helix</keyword>
<evidence type="ECO:0000313" key="3">
    <source>
        <dbReference type="Proteomes" id="UP000293360"/>
    </source>
</evidence>
<sequence>MSTNPVAQEPSALAAAAAAAANTTPAGQWKQELMAFLMKTVTAALGSILAALGSCVVGCLLDAFSMGAYWRGLLEDARVEAAYREGRREGFEVG</sequence>
<keyword evidence="3" id="KW-1185">Reference proteome</keyword>
<dbReference type="AlphaFoldDB" id="A0A4Q4TMI0"/>
<reference evidence="2 3" key="1">
    <citation type="submission" date="2018-06" db="EMBL/GenBank/DDBJ databases">
        <title>Complete Genomes of Monosporascus.</title>
        <authorList>
            <person name="Robinson A.J."/>
            <person name="Natvig D.O."/>
        </authorList>
    </citation>
    <scope>NUCLEOTIDE SEQUENCE [LARGE SCALE GENOMIC DNA]</scope>
    <source>
        <strain evidence="2 3">CBS 110550</strain>
    </source>
</reference>
<feature type="transmembrane region" description="Helical" evidence="1">
    <location>
        <begin position="36"/>
        <end position="61"/>
    </location>
</feature>
<proteinExistence type="predicted"/>
<protein>
    <submittedName>
        <fullName evidence="2">Uncharacterized protein</fullName>
    </submittedName>
</protein>
<keyword evidence="1" id="KW-0472">Membrane</keyword>
<dbReference type="OrthoDB" id="10618181at2759"/>